<feature type="compositionally biased region" description="Basic residues" evidence="1">
    <location>
        <begin position="482"/>
        <end position="498"/>
    </location>
</feature>
<accession>A0AAV9GYB9</accession>
<evidence type="ECO:0000256" key="1">
    <source>
        <dbReference type="SAM" id="MobiDB-lite"/>
    </source>
</evidence>
<feature type="region of interest" description="Disordered" evidence="1">
    <location>
        <begin position="474"/>
        <end position="506"/>
    </location>
</feature>
<evidence type="ECO:0000313" key="2">
    <source>
        <dbReference type="EMBL" id="KAK4452761.1"/>
    </source>
</evidence>
<dbReference type="EMBL" id="MU865923">
    <property type="protein sequence ID" value="KAK4452761.1"/>
    <property type="molecule type" value="Genomic_DNA"/>
</dbReference>
<proteinExistence type="predicted"/>
<sequence length="529" mass="60381">MEASEWYWAQVEIFRNGARHRAEPAQQVDYTAPSYPQLDCNNPRKRKLADEGQHEAINDWEHDQFPLLRFDRGQFPIKKRRSCYFRTYPQRTSTQHVVPFADAAEHSRILERSGYKPEELNDLLKPSRIHNLSASEHVNLLSYLDGLKNIPEVAGGSDALDDHIDNLKSLTYHANTNEAAPKFDFAAAQELSRTLSLLPSANSTRLSVRSKNIAFGLDAFVRRTGTVTRFEEDAMSMRNTESLEIRYTGNFDDLFLVRRFHHRLLRDGSQFSRLKRLRLLLRVPEEVNSLLYGAPGRLRDLQNLQVLKDLTIPMEGLFGPTRRLGKLFGGTRFIGVLDEAYTDENFFDTEPLEDIVQQLPRNLETLRIVDWYHEYSEPAGLLPSPVSGQDSERLVPHPGFEDDLDGVKRLSALQTAVMAALSKLGPVLAAHTKLKKVTFWVHKWNDPDKDNLWKDWSQALAAPGLAAADISMETEDAPLRTSTRKSAVKGKTSKKRKEPRPTTNLRKLKREYQELGITLRVAIEKGDQE</sequence>
<organism evidence="2 3">
    <name type="scientific">Podospora aff. communis PSN243</name>
    <dbReference type="NCBI Taxonomy" id="3040156"/>
    <lineage>
        <taxon>Eukaryota</taxon>
        <taxon>Fungi</taxon>
        <taxon>Dikarya</taxon>
        <taxon>Ascomycota</taxon>
        <taxon>Pezizomycotina</taxon>
        <taxon>Sordariomycetes</taxon>
        <taxon>Sordariomycetidae</taxon>
        <taxon>Sordariales</taxon>
        <taxon>Podosporaceae</taxon>
        <taxon>Podospora</taxon>
    </lineage>
</organism>
<evidence type="ECO:0008006" key="4">
    <source>
        <dbReference type="Google" id="ProtNLM"/>
    </source>
</evidence>
<keyword evidence="3" id="KW-1185">Reference proteome</keyword>
<reference evidence="2" key="2">
    <citation type="submission" date="2023-05" db="EMBL/GenBank/DDBJ databases">
        <authorList>
            <consortium name="Lawrence Berkeley National Laboratory"/>
            <person name="Steindorff A."/>
            <person name="Hensen N."/>
            <person name="Bonometti L."/>
            <person name="Westerberg I."/>
            <person name="Brannstrom I.O."/>
            <person name="Guillou S."/>
            <person name="Cros-Aarteil S."/>
            <person name="Calhoun S."/>
            <person name="Haridas S."/>
            <person name="Kuo A."/>
            <person name="Mondo S."/>
            <person name="Pangilinan J."/>
            <person name="Riley R."/>
            <person name="Labutti K."/>
            <person name="Andreopoulos B."/>
            <person name="Lipzen A."/>
            <person name="Chen C."/>
            <person name="Yanf M."/>
            <person name="Daum C."/>
            <person name="Ng V."/>
            <person name="Clum A."/>
            <person name="Ohm R."/>
            <person name="Martin F."/>
            <person name="Silar P."/>
            <person name="Natvig D."/>
            <person name="Lalanne C."/>
            <person name="Gautier V."/>
            <person name="Ament-Velasquez S.L."/>
            <person name="Kruys A."/>
            <person name="Hutchinson M.I."/>
            <person name="Powell A.J."/>
            <person name="Barry K."/>
            <person name="Miller A.N."/>
            <person name="Grigoriev I.V."/>
            <person name="Debuchy R."/>
            <person name="Gladieux P."/>
            <person name="Thoren M.H."/>
            <person name="Johannesson H."/>
        </authorList>
    </citation>
    <scope>NUCLEOTIDE SEQUENCE</scope>
    <source>
        <strain evidence="2">PSN243</strain>
    </source>
</reference>
<gene>
    <name evidence="2" type="ORF">QBC34DRAFT_455802</name>
</gene>
<protein>
    <recommendedName>
        <fullName evidence="4">F-box domain-containing protein</fullName>
    </recommendedName>
</protein>
<reference evidence="2" key="1">
    <citation type="journal article" date="2023" name="Mol. Phylogenet. Evol.">
        <title>Genome-scale phylogeny and comparative genomics of the fungal order Sordariales.</title>
        <authorList>
            <person name="Hensen N."/>
            <person name="Bonometti L."/>
            <person name="Westerberg I."/>
            <person name="Brannstrom I.O."/>
            <person name="Guillou S."/>
            <person name="Cros-Aarteil S."/>
            <person name="Calhoun S."/>
            <person name="Haridas S."/>
            <person name="Kuo A."/>
            <person name="Mondo S."/>
            <person name="Pangilinan J."/>
            <person name="Riley R."/>
            <person name="LaButti K."/>
            <person name="Andreopoulos B."/>
            <person name="Lipzen A."/>
            <person name="Chen C."/>
            <person name="Yan M."/>
            <person name="Daum C."/>
            <person name="Ng V."/>
            <person name="Clum A."/>
            <person name="Steindorff A."/>
            <person name="Ohm R.A."/>
            <person name="Martin F."/>
            <person name="Silar P."/>
            <person name="Natvig D.O."/>
            <person name="Lalanne C."/>
            <person name="Gautier V."/>
            <person name="Ament-Velasquez S.L."/>
            <person name="Kruys A."/>
            <person name="Hutchinson M.I."/>
            <person name="Powell A.J."/>
            <person name="Barry K."/>
            <person name="Miller A.N."/>
            <person name="Grigoriev I.V."/>
            <person name="Debuchy R."/>
            <person name="Gladieux P."/>
            <person name="Hiltunen Thoren M."/>
            <person name="Johannesson H."/>
        </authorList>
    </citation>
    <scope>NUCLEOTIDE SEQUENCE</scope>
    <source>
        <strain evidence="2">PSN243</strain>
    </source>
</reference>
<dbReference type="AlphaFoldDB" id="A0AAV9GYB9"/>
<dbReference type="Proteomes" id="UP001321760">
    <property type="component" value="Unassembled WGS sequence"/>
</dbReference>
<comment type="caution">
    <text evidence="2">The sequence shown here is derived from an EMBL/GenBank/DDBJ whole genome shotgun (WGS) entry which is preliminary data.</text>
</comment>
<evidence type="ECO:0000313" key="3">
    <source>
        <dbReference type="Proteomes" id="UP001321760"/>
    </source>
</evidence>
<name>A0AAV9GYB9_9PEZI</name>